<proteinExistence type="predicted"/>
<evidence type="ECO:0000259" key="3">
    <source>
        <dbReference type="PROSITE" id="PS51755"/>
    </source>
</evidence>
<dbReference type="InterPro" id="IPR016032">
    <property type="entry name" value="Sig_transdc_resp-reg_C-effctor"/>
</dbReference>
<dbReference type="PROSITE" id="PS51755">
    <property type="entry name" value="OMPR_PHOB"/>
    <property type="match status" value="1"/>
</dbReference>
<dbReference type="InterPro" id="IPR049052">
    <property type="entry name" value="nSTAND1"/>
</dbReference>
<dbReference type="SUPFAM" id="SSF52540">
    <property type="entry name" value="P-loop containing nucleoside triphosphate hydrolases"/>
    <property type="match status" value="1"/>
</dbReference>
<dbReference type="SMART" id="SM00862">
    <property type="entry name" value="Trans_reg_C"/>
    <property type="match status" value="1"/>
</dbReference>
<evidence type="ECO:0000256" key="2">
    <source>
        <dbReference type="PROSITE-ProRule" id="PRU01091"/>
    </source>
</evidence>
<reference evidence="5" key="1">
    <citation type="journal article" date="2019" name="Int. J. Syst. Evol. Microbiol.">
        <title>The Global Catalogue of Microorganisms (GCM) 10K type strain sequencing project: providing services to taxonomists for standard genome sequencing and annotation.</title>
        <authorList>
            <consortium name="The Broad Institute Genomics Platform"/>
            <consortium name="The Broad Institute Genome Sequencing Center for Infectious Disease"/>
            <person name="Wu L."/>
            <person name="Ma J."/>
        </authorList>
    </citation>
    <scope>NUCLEOTIDE SEQUENCE [LARGE SCALE GENOMIC DNA]</scope>
    <source>
        <strain evidence="5">LMG 29894</strain>
    </source>
</reference>
<dbReference type="InterPro" id="IPR001867">
    <property type="entry name" value="OmpR/PhoB-type_DNA-bd"/>
</dbReference>
<dbReference type="EMBL" id="JBHSBU010000001">
    <property type="protein sequence ID" value="MFC4159032.1"/>
    <property type="molecule type" value="Genomic_DNA"/>
</dbReference>
<dbReference type="InterPro" id="IPR036388">
    <property type="entry name" value="WH-like_DNA-bd_sf"/>
</dbReference>
<dbReference type="Proteomes" id="UP001595791">
    <property type="component" value="Unassembled WGS sequence"/>
</dbReference>
<keyword evidence="5" id="KW-1185">Reference proteome</keyword>
<dbReference type="Pfam" id="PF00486">
    <property type="entry name" value="Trans_reg_C"/>
    <property type="match status" value="1"/>
</dbReference>
<dbReference type="Gene3D" id="1.25.40.10">
    <property type="entry name" value="Tetratricopeptide repeat domain"/>
    <property type="match status" value="1"/>
</dbReference>
<name>A0ABV8MLK2_9NEIS</name>
<dbReference type="InterPro" id="IPR027417">
    <property type="entry name" value="P-loop_NTPase"/>
</dbReference>
<evidence type="ECO:0000313" key="5">
    <source>
        <dbReference type="Proteomes" id="UP001595791"/>
    </source>
</evidence>
<dbReference type="RefSeq" id="WP_378162342.1">
    <property type="nucleotide sequence ID" value="NZ_JBHSBU010000001.1"/>
</dbReference>
<dbReference type="PANTHER" id="PTHR47691">
    <property type="entry name" value="REGULATOR-RELATED"/>
    <property type="match status" value="1"/>
</dbReference>
<protein>
    <submittedName>
        <fullName evidence="4">Winged helix-turn-helix domain-containing protein</fullName>
    </submittedName>
</protein>
<accession>A0ABV8MLK2</accession>
<evidence type="ECO:0000313" key="4">
    <source>
        <dbReference type="EMBL" id="MFC4159032.1"/>
    </source>
</evidence>
<evidence type="ECO:0000256" key="1">
    <source>
        <dbReference type="ARBA" id="ARBA00023125"/>
    </source>
</evidence>
<comment type="caution">
    <text evidence="4">The sequence shown here is derived from an EMBL/GenBank/DDBJ whole genome shotgun (WGS) entry which is preliminary data.</text>
</comment>
<feature type="DNA-binding region" description="OmpR/PhoB-type" evidence="2">
    <location>
        <begin position="3"/>
        <end position="101"/>
    </location>
</feature>
<gene>
    <name evidence="4" type="ORF">ACFOW7_06640</name>
</gene>
<keyword evidence="1 2" id="KW-0238">DNA-binding</keyword>
<dbReference type="PANTHER" id="PTHR47691:SF3">
    <property type="entry name" value="HTH-TYPE TRANSCRIPTIONAL REGULATOR RV0890C-RELATED"/>
    <property type="match status" value="1"/>
</dbReference>
<dbReference type="SUPFAM" id="SSF48452">
    <property type="entry name" value="TPR-like"/>
    <property type="match status" value="2"/>
</dbReference>
<feature type="domain" description="OmpR/PhoB-type" evidence="3">
    <location>
        <begin position="3"/>
        <end position="101"/>
    </location>
</feature>
<dbReference type="Pfam" id="PF20703">
    <property type="entry name" value="nSTAND1"/>
    <property type="match status" value="1"/>
</dbReference>
<organism evidence="4 5">
    <name type="scientific">Chitinimonas lacunae</name>
    <dbReference type="NCBI Taxonomy" id="1963018"/>
    <lineage>
        <taxon>Bacteria</taxon>
        <taxon>Pseudomonadati</taxon>
        <taxon>Pseudomonadota</taxon>
        <taxon>Betaproteobacteria</taxon>
        <taxon>Neisseriales</taxon>
        <taxon>Chitinibacteraceae</taxon>
        <taxon>Chitinimonas</taxon>
    </lineage>
</organism>
<dbReference type="CDD" id="cd00383">
    <property type="entry name" value="trans_reg_C"/>
    <property type="match status" value="1"/>
</dbReference>
<dbReference type="Gene3D" id="1.10.10.10">
    <property type="entry name" value="Winged helix-like DNA-binding domain superfamily/Winged helix DNA-binding domain"/>
    <property type="match status" value="1"/>
</dbReference>
<dbReference type="InterPro" id="IPR011990">
    <property type="entry name" value="TPR-like_helical_dom_sf"/>
</dbReference>
<dbReference type="SUPFAM" id="SSF46894">
    <property type="entry name" value="C-terminal effector domain of the bipartite response regulators"/>
    <property type="match status" value="1"/>
</dbReference>
<dbReference type="Gene3D" id="3.40.50.300">
    <property type="entry name" value="P-loop containing nucleotide triphosphate hydrolases"/>
    <property type="match status" value="1"/>
</dbReference>
<sequence>MRNDSFRFGDWRVHPASNSLSRGETRHQVEPRAMDVLVALCRHANAVVSTEELLQQCWGGHPLGDNPVHKTITQLRRVLGDSATAPRYIETIRKRGYRTIATVVAGDGAVTTEEGGWRGGSPFRGLEAFDESHAAVFFGRADACSRLLRSIAVQAASDCAFQLVLGPSGSGKTSLIRAGILPALSRADREETPLLTSVTQLDLGDIGEQTLATALAGALLDWQIDGEDAFPGANAVALGETLSRTPTALLTELRWRLDGTAPRTGPRLGLFIDRLEALFTASRLDEAQRLAFLAMLETLARSGLVLVIAACRNDFYPRIVDYPLLLSGKDHGGHFDLAPPRHAEIAQIIRLPALAADLRFGVDSESGARLDDVLCEAAARSPDALPLLQYTLQELYRQRQPDGELSFDTLRRLGGMEGAIGQRAEEVIAALDPAPREALPEVLALVVAWVDDSNVSSRRAPWAALRDEAARRLVNALVENRLFVSELVGGEPGFGVAHEALLRRWPRAVAWIATPRSALLIRSRLSAQTTRWIAEGRPADLLLPAGKPLDEARSLLVHPALTLSDQEIDLIAASQRRVRRRERLRFGAMATILILSILTTVLGLSARQAEQQAQRRRTEAENLMGFMVGDFADKLRPLGRLDLLDSVSAKALEYLSASSDEPLSPTSQLQRAQALLVIGEVNLARGDPVSATSAFTAARGLLEKRLAADPRSAAALKHLGAVSFWLAQIQIDQNHWSQAEALLNQYRDYSNRLSALDPADPDAWIEQSYAYNSLGSLALMRDDSASAAQAFETSVALKTRARARKPDDATLAADLADSLSWLATAREANGDLHSAVALHQRQQQVLNTLHEASPGDGLWRHRLALALQHAAGLKAALGEVSEALGDYGRANRLLDANLALEPDNRLWQRDRLYGELERQRLLAFSTSSAQLLPALQATTAKLTSLTRVDPRNADWARLQAISQQRTAAALLALGRVEDARPYIAAARQQLDALQAANAEFRTRAALAHTLLTLARLETAAGQTQAARTACQQASELLRSEAGRTSRHQILDPWIQAQHCLDQPAVSARQRLTQIGYRDPAYLQAISTH</sequence>